<dbReference type="RefSeq" id="WP_150447911.1">
    <property type="nucleotide sequence ID" value="NZ_VYSA01000001.1"/>
</dbReference>
<dbReference type="EMBL" id="VYSA01000001">
    <property type="protein sequence ID" value="KAA9111141.1"/>
    <property type="molecule type" value="Genomic_DNA"/>
</dbReference>
<evidence type="ECO:0000256" key="5">
    <source>
        <dbReference type="ARBA" id="ARBA00022679"/>
    </source>
</evidence>
<reference evidence="12" key="1">
    <citation type="submission" date="2019-09" db="EMBL/GenBank/DDBJ databases">
        <title>Mumia zhuanghuii sp. nov. isolated from the intestinal contents of plateau pika (Ochotona curzoniae) in the Qinghai-Tibet plateau of China.</title>
        <authorList>
            <person name="Tian Z."/>
        </authorList>
    </citation>
    <scope>NUCLEOTIDE SEQUENCE [LARGE SCALE GENOMIC DNA]</scope>
    <source>
        <strain evidence="12">JCM 30598</strain>
    </source>
</reference>
<gene>
    <name evidence="11" type="ORF">F6B43_05905</name>
</gene>
<keyword evidence="4" id="KW-0285">Flavoprotein</keyword>
<dbReference type="Pfam" id="PF02424">
    <property type="entry name" value="ApbE"/>
    <property type="match status" value="2"/>
</dbReference>
<dbReference type="InterPro" id="IPR003374">
    <property type="entry name" value="ApbE-like_sf"/>
</dbReference>
<comment type="cofactor">
    <cofactor evidence="1">
        <name>Mg(2+)</name>
        <dbReference type="ChEBI" id="CHEBI:18420"/>
    </cofactor>
</comment>
<keyword evidence="6" id="KW-0479">Metal-binding</keyword>
<dbReference type="GO" id="GO:0046872">
    <property type="term" value="F:metal ion binding"/>
    <property type="evidence" value="ECO:0007669"/>
    <property type="project" value="UniProtKB-KW"/>
</dbReference>
<dbReference type="PANTHER" id="PTHR30040">
    <property type="entry name" value="THIAMINE BIOSYNTHESIS LIPOPROTEIN APBE"/>
    <property type="match status" value="1"/>
</dbReference>
<dbReference type="SUPFAM" id="SSF143631">
    <property type="entry name" value="ApbE-like"/>
    <property type="match status" value="1"/>
</dbReference>
<evidence type="ECO:0000313" key="12">
    <source>
        <dbReference type="Proteomes" id="UP000325827"/>
    </source>
</evidence>
<dbReference type="Gene3D" id="3.10.520.10">
    <property type="entry name" value="ApbE-like domains"/>
    <property type="match status" value="2"/>
</dbReference>
<evidence type="ECO:0000313" key="11">
    <source>
        <dbReference type="EMBL" id="KAA9111141.1"/>
    </source>
</evidence>
<evidence type="ECO:0000256" key="1">
    <source>
        <dbReference type="ARBA" id="ARBA00001946"/>
    </source>
</evidence>
<evidence type="ECO:0000256" key="3">
    <source>
        <dbReference type="ARBA" id="ARBA00016337"/>
    </source>
</evidence>
<keyword evidence="12" id="KW-1185">Reference proteome</keyword>
<name>A0A5J5J4Z3_9MICO</name>
<dbReference type="EC" id="2.7.1.180" evidence="2"/>
<keyword evidence="5 11" id="KW-0808">Transferase</keyword>
<dbReference type="AlphaFoldDB" id="A0A5J5J4Z3"/>
<proteinExistence type="predicted"/>
<evidence type="ECO:0000256" key="2">
    <source>
        <dbReference type="ARBA" id="ARBA00011955"/>
    </source>
</evidence>
<dbReference type="InterPro" id="IPR024932">
    <property type="entry name" value="ApbE"/>
</dbReference>
<organism evidence="11 12">
    <name type="scientific">Microbacterium rhizomatis</name>
    <dbReference type="NCBI Taxonomy" id="1631477"/>
    <lineage>
        <taxon>Bacteria</taxon>
        <taxon>Bacillati</taxon>
        <taxon>Actinomycetota</taxon>
        <taxon>Actinomycetes</taxon>
        <taxon>Micrococcales</taxon>
        <taxon>Microbacteriaceae</taxon>
        <taxon>Microbacterium</taxon>
    </lineage>
</organism>
<evidence type="ECO:0000256" key="9">
    <source>
        <dbReference type="ARBA" id="ARBA00031306"/>
    </source>
</evidence>
<evidence type="ECO:0000256" key="6">
    <source>
        <dbReference type="ARBA" id="ARBA00022723"/>
    </source>
</evidence>
<keyword evidence="7" id="KW-0274">FAD</keyword>
<keyword evidence="8" id="KW-0460">Magnesium</keyword>
<sequence>MSGQGFARWAWAEDIMGTTVSIHVITRAGSPRAGSEAARACFAHLREIDRVFSTYRSESDVSRLRGGAPLDELDPRVRDVADACDAWEIASRGRFTAYAGHSFDPSGYVKGWAVEAAARQHLAPLIATPGVVAAGINAGGDMQLFTSDASDWRWSVGIADPHRPGTIVATLEVVDGAVATSGTAERGTHIIDPRTGAAATSVASATVVADSLTAADVWATVAVVAGADDLSWIADASTRTGIVISASGAVRRWTGATEIEVGMVDAGRAHLTSMPLSSRAA</sequence>
<evidence type="ECO:0000256" key="10">
    <source>
        <dbReference type="ARBA" id="ARBA00048540"/>
    </source>
</evidence>
<evidence type="ECO:0000256" key="7">
    <source>
        <dbReference type="ARBA" id="ARBA00022827"/>
    </source>
</evidence>
<comment type="catalytic activity">
    <reaction evidence="10">
        <text>L-threonyl-[protein] + FAD = FMN-L-threonyl-[protein] + AMP + H(+)</text>
        <dbReference type="Rhea" id="RHEA:36847"/>
        <dbReference type="Rhea" id="RHEA-COMP:11060"/>
        <dbReference type="Rhea" id="RHEA-COMP:11061"/>
        <dbReference type="ChEBI" id="CHEBI:15378"/>
        <dbReference type="ChEBI" id="CHEBI:30013"/>
        <dbReference type="ChEBI" id="CHEBI:57692"/>
        <dbReference type="ChEBI" id="CHEBI:74257"/>
        <dbReference type="ChEBI" id="CHEBI:456215"/>
        <dbReference type="EC" id="2.7.1.180"/>
    </reaction>
</comment>
<evidence type="ECO:0000256" key="4">
    <source>
        <dbReference type="ARBA" id="ARBA00022630"/>
    </source>
</evidence>
<evidence type="ECO:0000256" key="8">
    <source>
        <dbReference type="ARBA" id="ARBA00022842"/>
    </source>
</evidence>
<protein>
    <recommendedName>
        <fullName evidence="3">FAD:protein FMN transferase</fullName>
        <ecNumber evidence="2">2.7.1.180</ecNumber>
    </recommendedName>
    <alternativeName>
        <fullName evidence="9">Flavin transferase</fullName>
    </alternativeName>
</protein>
<dbReference type="GO" id="GO:0016740">
    <property type="term" value="F:transferase activity"/>
    <property type="evidence" value="ECO:0007669"/>
    <property type="project" value="UniProtKB-KW"/>
</dbReference>
<accession>A0A5J5J4Z3</accession>
<dbReference type="OrthoDB" id="9778595at2"/>
<dbReference type="PANTHER" id="PTHR30040:SF2">
    <property type="entry name" value="FAD:PROTEIN FMN TRANSFERASE"/>
    <property type="match status" value="1"/>
</dbReference>
<dbReference type="Proteomes" id="UP000325827">
    <property type="component" value="Unassembled WGS sequence"/>
</dbReference>
<comment type="caution">
    <text evidence="11">The sequence shown here is derived from an EMBL/GenBank/DDBJ whole genome shotgun (WGS) entry which is preliminary data.</text>
</comment>